<dbReference type="CDD" id="cd21808">
    <property type="entry name" value="ABC-2_lan_permease_MutG"/>
    <property type="match status" value="1"/>
</dbReference>
<sequence length="253" mass="27984">MRELTRLIQGEFIKMRHTKLLWMHIFVPAAGAAVFLLYYGYAPWSAEGKVQGYMESVAVAYPFLAGLVCAMSVELEEEGHMQTFLLSGRRKYRLFLGKWLALGLCSLAASAIAFPGFAAGYEFILRQNPYPAHFYILGWLALWGGQMVVYAFHLFLSLCFGKAASMAAGIVEAVLAALMLTGLGDGCWPVVPCAWSGRWSSYLLLYEAGDRGRWSAAARSLPAQMAVCAAAAVLITAGIFIWFHYYEGRQCEE</sequence>
<keyword evidence="1" id="KW-0812">Transmembrane</keyword>
<gene>
    <name evidence="2" type="ORF">CLOHYLEM_05289</name>
</gene>
<dbReference type="Proteomes" id="UP000004893">
    <property type="component" value="Unassembled WGS sequence"/>
</dbReference>
<evidence type="ECO:0000256" key="1">
    <source>
        <dbReference type="SAM" id="Phobius"/>
    </source>
</evidence>
<dbReference type="eggNOG" id="COG4200">
    <property type="taxonomic scope" value="Bacteria"/>
</dbReference>
<evidence type="ECO:0000313" key="2">
    <source>
        <dbReference type="EMBL" id="EEG74625.1"/>
    </source>
</evidence>
<keyword evidence="1" id="KW-0472">Membrane</keyword>
<dbReference type="InterPro" id="IPR022294">
    <property type="entry name" value="ABC-transptr_permeasesu"/>
</dbReference>
<reference evidence="2" key="2">
    <citation type="submission" date="2013-06" db="EMBL/GenBank/DDBJ databases">
        <title>Draft genome sequence of Clostridium hylemonae (DSM 15053).</title>
        <authorList>
            <person name="Sudarsanam P."/>
            <person name="Ley R."/>
            <person name="Guruge J."/>
            <person name="Turnbaugh P.J."/>
            <person name="Mahowald M."/>
            <person name="Liep D."/>
            <person name="Gordon J."/>
        </authorList>
    </citation>
    <scope>NUCLEOTIDE SEQUENCE</scope>
    <source>
        <strain evidence="2">DSM 15053</strain>
    </source>
</reference>
<accession>C0BZP7</accession>
<keyword evidence="1" id="KW-1133">Transmembrane helix</keyword>
<feature type="transmembrane region" description="Helical" evidence="1">
    <location>
        <begin position="134"/>
        <end position="156"/>
    </location>
</feature>
<feature type="transmembrane region" description="Helical" evidence="1">
    <location>
        <begin position="223"/>
        <end position="243"/>
    </location>
</feature>
<feature type="transmembrane region" description="Helical" evidence="1">
    <location>
        <begin position="53"/>
        <end position="73"/>
    </location>
</feature>
<proteinExistence type="predicted"/>
<dbReference type="NCBIfam" id="TIGR03733">
    <property type="entry name" value="lanti_perm_MutG"/>
    <property type="match status" value="1"/>
</dbReference>
<protein>
    <submittedName>
        <fullName evidence="2">Lantibiotic protection ABC transporter permease subunit, MutG family</fullName>
    </submittedName>
</protein>
<keyword evidence="3" id="KW-1185">Reference proteome</keyword>
<evidence type="ECO:0000313" key="3">
    <source>
        <dbReference type="Proteomes" id="UP000004893"/>
    </source>
</evidence>
<feature type="transmembrane region" description="Helical" evidence="1">
    <location>
        <begin position="94"/>
        <end position="114"/>
    </location>
</feature>
<feature type="transmembrane region" description="Helical" evidence="1">
    <location>
        <begin position="163"/>
        <end position="183"/>
    </location>
</feature>
<name>C0BZP7_9FIRM</name>
<dbReference type="STRING" id="553973.CLOHYLEM_05289"/>
<dbReference type="RefSeq" id="WP_006442624.1">
    <property type="nucleotide sequence ID" value="NZ_CP036524.1"/>
</dbReference>
<reference evidence="2" key="1">
    <citation type="submission" date="2009-02" db="EMBL/GenBank/DDBJ databases">
        <authorList>
            <person name="Fulton L."/>
            <person name="Clifton S."/>
            <person name="Fulton B."/>
            <person name="Xu J."/>
            <person name="Minx P."/>
            <person name="Pepin K.H."/>
            <person name="Johnson M."/>
            <person name="Bhonagiri V."/>
            <person name="Nash W.E."/>
            <person name="Mardis E.R."/>
            <person name="Wilson R.K."/>
        </authorList>
    </citation>
    <scope>NUCLEOTIDE SEQUENCE [LARGE SCALE GENOMIC DNA]</scope>
    <source>
        <strain evidence="2">DSM 15053</strain>
    </source>
</reference>
<comment type="caution">
    <text evidence="2">The sequence shown here is derived from an EMBL/GenBank/DDBJ whole genome shotgun (WGS) entry which is preliminary data.</text>
</comment>
<organism evidence="2 3">
    <name type="scientific">[Clostridium] hylemonae DSM 15053</name>
    <dbReference type="NCBI Taxonomy" id="553973"/>
    <lineage>
        <taxon>Bacteria</taxon>
        <taxon>Bacillati</taxon>
        <taxon>Bacillota</taxon>
        <taxon>Clostridia</taxon>
        <taxon>Lachnospirales</taxon>
        <taxon>Lachnospiraceae</taxon>
    </lineage>
</organism>
<dbReference type="HOGENOM" id="CLU_077103_0_0_9"/>
<dbReference type="AlphaFoldDB" id="C0BZP7"/>
<dbReference type="Pfam" id="PF12730">
    <property type="entry name" value="ABC2_membrane_4"/>
    <property type="match status" value="1"/>
</dbReference>
<dbReference type="EMBL" id="ABYI02000019">
    <property type="protein sequence ID" value="EEG74625.1"/>
    <property type="molecule type" value="Genomic_DNA"/>
</dbReference>
<feature type="transmembrane region" description="Helical" evidence="1">
    <location>
        <begin position="21"/>
        <end position="41"/>
    </location>
</feature>